<accession>A0AAE9FH74</accession>
<dbReference type="EMBL" id="CP092625">
    <property type="protein sequence ID" value="UMM43524.1"/>
    <property type="molecule type" value="Genomic_DNA"/>
</dbReference>
<organism evidence="1 2">
    <name type="scientific">Caenorhabditis briggsae</name>
    <dbReference type="NCBI Taxonomy" id="6238"/>
    <lineage>
        <taxon>Eukaryota</taxon>
        <taxon>Metazoa</taxon>
        <taxon>Ecdysozoa</taxon>
        <taxon>Nematoda</taxon>
        <taxon>Chromadorea</taxon>
        <taxon>Rhabditida</taxon>
        <taxon>Rhabditina</taxon>
        <taxon>Rhabditomorpha</taxon>
        <taxon>Rhabditoidea</taxon>
        <taxon>Rhabditidae</taxon>
        <taxon>Peloderinae</taxon>
        <taxon>Caenorhabditis</taxon>
    </lineage>
</organism>
<proteinExistence type="predicted"/>
<reference evidence="1 2" key="1">
    <citation type="submission" date="2022-04" db="EMBL/GenBank/DDBJ databases">
        <title>Chromosome-level reference genomes for two strains of Caenorhabditis briggsae: an improved platform for comparative genomics.</title>
        <authorList>
            <person name="Stevens L."/>
            <person name="Andersen E."/>
        </authorList>
    </citation>
    <scope>NUCLEOTIDE SEQUENCE [LARGE SCALE GENOMIC DNA]</scope>
    <source>
        <strain evidence="1">VX34</strain>
        <tissue evidence="1">Whole-organism</tissue>
    </source>
</reference>
<evidence type="ECO:0000313" key="2">
    <source>
        <dbReference type="Proteomes" id="UP000829354"/>
    </source>
</evidence>
<dbReference type="AlphaFoldDB" id="A0AAE9FH74"/>
<dbReference type="Proteomes" id="UP000829354">
    <property type="component" value="Chromosome X"/>
</dbReference>
<protein>
    <submittedName>
        <fullName evidence="1">Uncharacterized protein</fullName>
    </submittedName>
</protein>
<keyword evidence="2" id="KW-1185">Reference proteome</keyword>
<gene>
    <name evidence="1" type="ORF">L5515_018996</name>
</gene>
<sequence>MRHCLMSLPPLQCNLLLDDETKQHIIGGICSSTISKVAHCGKRRAKDLLNENNEDLAAANKKIYSCHGRCSMKIECHFESFSKTCNGDNNEKDNGGQLRWFPYIQPAENADYIAVLFVAGSQNCIDDVNLLGQEEYCCRRERATSPFSTTRTSDETEQEDSTTRTLTMKCVLKKKNWTEKDNCARDAGWVAVDEASDGDGVNEESL</sequence>
<evidence type="ECO:0000313" key="1">
    <source>
        <dbReference type="EMBL" id="UMM43524.1"/>
    </source>
</evidence>
<name>A0AAE9FH74_CAEBR</name>